<dbReference type="GO" id="GO:0003700">
    <property type="term" value="F:DNA-binding transcription factor activity"/>
    <property type="evidence" value="ECO:0007669"/>
    <property type="project" value="TreeGrafter"/>
</dbReference>
<reference evidence="4" key="1">
    <citation type="submission" date="2016-10" db="EMBL/GenBank/DDBJ databases">
        <authorList>
            <person name="Varghese N."/>
            <person name="Submissions S."/>
        </authorList>
    </citation>
    <scope>NUCLEOTIDE SEQUENCE [LARGE SCALE GENOMIC DNA]</scope>
    <source>
        <strain evidence="4">JCM 21621</strain>
    </source>
</reference>
<dbReference type="GO" id="GO:0006351">
    <property type="term" value="P:DNA-templated transcription"/>
    <property type="evidence" value="ECO:0007669"/>
    <property type="project" value="TreeGrafter"/>
</dbReference>
<sequence>MTAPMSFGVKYLAPLIPDFLRLYPEIDLHLSLDDQVVDMVAGGFDVALRIAELPDSSLRSRRLCAVRRPLVVTPDYLERHGHPRHPRDLEKHPCLIYTNLPTPELWKFRHPGEGECAVPVRGRISSNNADIISPAVFAGQGLALQPEFIVWDALQSGELIDAPPGPLRPARVTALLDYLAQHLSSAPWARTVP</sequence>
<gene>
    <name evidence="3" type="ORF">SAMN05216193_104280</name>
</gene>
<dbReference type="Pfam" id="PF03466">
    <property type="entry name" value="LysR_substrate"/>
    <property type="match status" value="1"/>
</dbReference>
<dbReference type="InterPro" id="IPR005119">
    <property type="entry name" value="LysR_subst-bd"/>
</dbReference>
<comment type="similarity">
    <text evidence="1">Belongs to the LysR transcriptional regulatory family.</text>
</comment>
<dbReference type="GO" id="GO:0043565">
    <property type="term" value="F:sequence-specific DNA binding"/>
    <property type="evidence" value="ECO:0007669"/>
    <property type="project" value="TreeGrafter"/>
</dbReference>
<accession>A0A1H0DGK6</accession>
<dbReference type="STRING" id="198616.SAMN05216193_104280"/>
<keyword evidence="4" id="KW-1185">Reference proteome</keyword>
<evidence type="ECO:0000313" key="4">
    <source>
        <dbReference type="Proteomes" id="UP000242957"/>
    </source>
</evidence>
<evidence type="ECO:0000256" key="1">
    <source>
        <dbReference type="ARBA" id="ARBA00009437"/>
    </source>
</evidence>
<dbReference type="SUPFAM" id="SSF53850">
    <property type="entry name" value="Periplasmic binding protein-like II"/>
    <property type="match status" value="1"/>
</dbReference>
<dbReference type="Proteomes" id="UP000242957">
    <property type="component" value="Unassembled WGS sequence"/>
</dbReference>
<feature type="domain" description="LysR substrate-binding" evidence="2">
    <location>
        <begin position="2"/>
        <end position="173"/>
    </location>
</feature>
<dbReference type="PANTHER" id="PTHR30537">
    <property type="entry name" value="HTH-TYPE TRANSCRIPTIONAL REGULATOR"/>
    <property type="match status" value="1"/>
</dbReference>
<organism evidence="3 4">
    <name type="scientific">Pseudomonas jinjuensis</name>
    <dbReference type="NCBI Taxonomy" id="198616"/>
    <lineage>
        <taxon>Bacteria</taxon>
        <taxon>Pseudomonadati</taxon>
        <taxon>Pseudomonadota</taxon>
        <taxon>Gammaproteobacteria</taxon>
        <taxon>Pseudomonadales</taxon>
        <taxon>Pseudomonadaceae</taxon>
        <taxon>Pseudomonas</taxon>
    </lineage>
</organism>
<dbReference type="PANTHER" id="PTHR30537:SF5">
    <property type="entry name" value="HTH-TYPE TRANSCRIPTIONAL ACTIVATOR TTDR-RELATED"/>
    <property type="match status" value="1"/>
</dbReference>
<evidence type="ECO:0000313" key="3">
    <source>
        <dbReference type="EMBL" id="SDN69121.1"/>
    </source>
</evidence>
<dbReference type="Gene3D" id="3.40.190.290">
    <property type="match status" value="1"/>
</dbReference>
<protein>
    <submittedName>
        <fullName evidence="3">LysR substrate binding domain-containing protein</fullName>
    </submittedName>
</protein>
<evidence type="ECO:0000259" key="2">
    <source>
        <dbReference type="Pfam" id="PF03466"/>
    </source>
</evidence>
<name>A0A1H0DGK6_9PSED</name>
<dbReference type="AlphaFoldDB" id="A0A1H0DGK6"/>
<dbReference type="CDD" id="cd08422">
    <property type="entry name" value="PBP2_CrgA_like"/>
    <property type="match status" value="1"/>
</dbReference>
<proteinExistence type="inferred from homology"/>
<dbReference type="EMBL" id="FNIJ01000004">
    <property type="protein sequence ID" value="SDN69121.1"/>
    <property type="molecule type" value="Genomic_DNA"/>
</dbReference>
<dbReference type="InterPro" id="IPR058163">
    <property type="entry name" value="LysR-type_TF_proteobact-type"/>
</dbReference>